<organism evidence="6 7">
    <name type="scientific">Rhizophagus irregularis</name>
    <dbReference type="NCBI Taxonomy" id="588596"/>
    <lineage>
        <taxon>Eukaryota</taxon>
        <taxon>Fungi</taxon>
        <taxon>Fungi incertae sedis</taxon>
        <taxon>Mucoromycota</taxon>
        <taxon>Glomeromycotina</taxon>
        <taxon>Glomeromycetes</taxon>
        <taxon>Glomerales</taxon>
        <taxon>Glomeraceae</taxon>
        <taxon>Rhizophagus</taxon>
    </lineage>
</organism>
<comment type="caution">
    <text evidence="6">The sequence shown here is derived from an EMBL/GenBank/DDBJ whole genome shotgun (WGS) entry which is preliminary data.</text>
</comment>
<evidence type="ECO:0000256" key="1">
    <source>
        <dbReference type="ARBA" id="ARBA00022723"/>
    </source>
</evidence>
<proteinExistence type="predicted"/>
<dbReference type="AlphaFoldDB" id="A0A2I1GLP0"/>
<protein>
    <recommendedName>
        <fullName evidence="5">BED-type domain-containing protein</fullName>
    </recommendedName>
</protein>
<keyword evidence="3" id="KW-0862">Zinc</keyword>
<evidence type="ECO:0000259" key="5">
    <source>
        <dbReference type="PROSITE" id="PS50808"/>
    </source>
</evidence>
<keyword evidence="7" id="KW-1185">Reference proteome</keyword>
<gene>
    <name evidence="6" type="ORF">RhiirA4_462770</name>
</gene>
<accession>A0A2I1GLP0</accession>
<dbReference type="VEuPathDB" id="FungiDB:RhiirA1_460331"/>
<dbReference type="VEuPathDB" id="FungiDB:RhiirFUN_010782"/>
<dbReference type="GO" id="GO:0008270">
    <property type="term" value="F:zinc ion binding"/>
    <property type="evidence" value="ECO:0007669"/>
    <property type="project" value="UniProtKB-KW"/>
</dbReference>
<keyword evidence="1" id="KW-0479">Metal-binding</keyword>
<evidence type="ECO:0000256" key="2">
    <source>
        <dbReference type="ARBA" id="ARBA00022771"/>
    </source>
</evidence>
<evidence type="ECO:0000256" key="3">
    <source>
        <dbReference type="ARBA" id="ARBA00022833"/>
    </source>
</evidence>
<dbReference type="GO" id="GO:0003677">
    <property type="term" value="F:DNA binding"/>
    <property type="evidence" value="ECO:0007669"/>
    <property type="project" value="InterPro"/>
</dbReference>
<feature type="domain" description="BED-type" evidence="5">
    <location>
        <begin position="3"/>
        <end position="73"/>
    </location>
</feature>
<evidence type="ECO:0000313" key="7">
    <source>
        <dbReference type="Proteomes" id="UP000234323"/>
    </source>
</evidence>
<name>A0A2I1GLP0_9GLOM</name>
<sequence length="110" mass="12918">MPKVKKPAWEHFDIIGNHKNPHPHVRCKYCPKYFRRAVPQRMQTHLDKCEVAPDDAKSQNNTNNIHSDNVEQIVEKVLQILNNSHSFGYSYQQNINGYYGADQFPFISYQ</sequence>
<evidence type="ECO:0000313" key="6">
    <source>
        <dbReference type="EMBL" id="PKY47549.1"/>
    </source>
</evidence>
<dbReference type="VEuPathDB" id="FungiDB:FUN_011886"/>
<evidence type="ECO:0000256" key="4">
    <source>
        <dbReference type="PROSITE-ProRule" id="PRU00027"/>
    </source>
</evidence>
<keyword evidence="2 4" id="KW-0863">Zinc-finger</keyword>
<dbReference type="PROSITE" id="PS50808">
    <property type="entry name" value="ZF_BED"/>
    <property type="match status" value="1"/>
</dbReference>
<dbReference type="Proteomes" id="UP000234323">
    <property type="component" value="Unassembled WGS sequence"/>
</dbReference>
<dbReference type="InterPro" id="IPR003656">
    <property type="entry name" value="Znf_BED"/>
</dbReference>
<reference evidence="6 7" key="1">
    <citation type="submission" date="2015-10" db="EMBL/GenBank/DDBJ databases">
        <title>Genome analyses suggest a sexual origin of heterokaryosis in a supposedly ancient asexual fungus.</title>
        <authorList>
            <person name="Ropars J."/>
            <person name="Sedzielewska K."/>
            <person name="Noel J."/>
            <person name="Charron P."/>
            <person name="Farinelli L."/>
            <person name="Marton T."/>
            <person name="Kruger M."/>
            <person name="Pelin A."/>
            <person name="Brachmann A."/>
            <person name="Corradi N."/>
        </authorList>
    </citation>
    <scope>NUCLEOTIDE SEQUENCE [LARGE SCALE GENOMIC DNA]</scope>
    <source>
        <strain evidence="6 7">A4</strain>
    </source>
</reference>
<dbReference type="OrthoDB" id="2334857at2759"/>
<dbReference type="EMBL" id="LLXI01000554">
    <property type="protein sequence ID" value="PKY47549.1"/>
    <property type="molecule type" value="Genomic_DNA"/>
</dbReference>